<comment type="caution">
    <text evidence="2">The sequence shown here is derived from an EMBL/GenBank/DDBJ whole genome shotgun (WGS) entry which is preliminary data.</text>
</comment>
<keyword evidence="1" id="KW-0472">Membrane</keyword>
<reference evidence="2 3" key="1">
    <citation type="submission" date="2020-03" db="EMBL/GenBank/DDBJ databases">
        <title>Two novel Motilibacter sp.</title>
        <authorList>
            <person name="Liu S."/>
        </authorList>
    </citation>
    <scope>NUCLEOTIDE SEQUENCE [LARGE SCALE GENOMIC DNA]</scope>
    <source>
        <strain evidence="2 3">E257</strain>
    </source>
</reference>
<dbReference type="InterPro" id="IPR046671">
    <property type="entry name" value="DUF6541"/>
</dbReference>
<feature type="transmembrane region" description="Helical" evidence="1">
    <location>
        <begin position="325"/>
        <end position="347"/>
    </location>
</feature>
<name>A0ABX0GY81_9ACTN</name>
<keyword evidence="1" id="KW-0812">Transmembrane</keyword>
<evidence type="ECO:0000256" key="1">
    <source>
        <dbReference type="SAM" id="Phobius"/>
    </source>
</evidence>
<keyword evidence="1" id="KW-1133">Transmembrane helix</keyword>
<proteinExistence type="predicted"/>
<feature type="transmembrane region" description="Helical" evidence="1">
    <location>
        <begin position="290"/>
        <end position="313"/>
    </location>
</feature>
<dbReference type="Proteomes" id="UP000800981">
    <property type="component" value="Unassembled WGS sequence"/>
</dbReference>
<evidence type="ECO:0008006" key="4">
    <source>
        <dbReference type="Google" id="ProtNLM"/>
    </source>
</evidence>
<gene>
    <name evidence="2" type="ORF">G9H71_19340</name>
</gene>
<organism evidence="2 3">
    <name type="scientific">Motilibacter deserti</name>
    <dbReference type="NCBI Taxonomy" id="2714956"/>
    <lineage>
        <taxon>Bacteria</taxon>
        <taxon>Bacillati</taxon>
        <taxon>Actinomycetota</taxon>
        <taxon>Actinomycetes</taxon>
        <taxon>Motilibacterales</taxon>
        <taxon>Motilibacteraceae</taxon>
        <taxon>Motilibacter</taxon>
    </lineage>
</organism>
<dbReference type="Pfam" id="PF20176">
    <property type="entry name" value="DUF6541"/>
    <property type="match status" value="1"/>
</dbReference>
<feature type="transmembrane region" description="Helical" evidence="1">
    <location>
        <begin position="138"/>
        <end position="154"/>
    </location>
</feature>
<dbReference type="RefSeq" id="WP_166284421.1">
    <property type="nucleotide sequence ID" value="NZ_JAANNP010000072.1"/>
</dbReference>
<evidence type="ECO:0000313" key="3">
    <source>
        <dbReference type="Proteomes" id="UP000800981"/>
    </source>
</evidence>
<dbReference type="EMBL" id="JAANNP010000072">
    <property type="protein sequence ID" value="NHC15942.1"/>
    <property type="molecule type" value="Genomic_DNA"/>
</dbReference>
<sequence>LLGALMGLAAWLPAFRDGLPPQGNDDVWHGYATERLLHLTHFGISDLIPVVTTPGSPIVPYPYGVHLGGAAAAALTPGGVPTALNGLWAIAAGVTLPLGLAALAWLVFPGRPTVALLAGLLAPTINVFPYALNGVLPYGVTLSLVPGFLALLIARARYRRVGWAPVGLAAFGIFISHPAAAVAAAVVGVLVVGEAVLRGPVRELGARVARLVPAGVLAGLLALPWLRGSEEGAPAVPAAVTAAQYSTAQALRQLLGLQSPWTPAQPLLGALVVVGAVTLAFWLRRGYGILAAYAFFGVVFVGTLAGSGLISRFTVFWYGDWHRTYAVAVMLAPILAAAGLVGLAGLARAVEFRLHPRGLGARVLTAATVLVALVFALEGARYVVRGQSTVETTYGSGLVTAQDIDLMHRLADDMGPDEVALNYWLDGSSWMYAVAGVRPAVPYINAEQIVPDIAVLQRPGTAAADPQVCRVMLEAHATHAYAGDRLIDGSPSGFLQELEGNPTLFPEIGRTATSAIFRIDQDGLRRCAALAGP</sequence>
<accession>A0ABX0GY81</accession>
<evidence type="ECO:0000313" key="2">
    <source>
        <dbReference type="EMBL" id="NHC15942.1"/>
    </source>
</evidence>
<feature type="transmembrane region" description="Helical" evidence="1">
    <location>
        <begin position="166"/>
        <end position="192"/>
    </location>
</feature>
<feature type="non-terminal residue" evidence="2">
    <location>
        <position position="1"/>
    </location>
</feature>
<feature type="transmembrane region" description="Helical" evidence="1">
    <location>
        <begin position="359"/>
        <end position="377"/>
    </location>
</feature>
<keyword evidence="3" id="KW-1185">Reference proteome</keyword>
<protein>
    <recommendedName>
        <fullName evidence="4">Dolichyl-phosphate-mannose-protein mannosyltransferase</fullName>
    </recommendedName>
</protein>
<feature type="transmembrane region" description="Helical" evidence="1">
    <location>
        <begin position="264"/>
        <end position="283"/>
    </location>
</feature>
<feature type="transmembrane region" description="Helical" evidence="1">
    <location>
        <begin position="87"/>
        <end position="107"/>
    </location>
</feature>